<accession>A0AAE3INK7</accession>
<evidence type="ECO:0000313" key="1">
    <source>
        <dbReference type="EMBL" id="MCU7694296.1"/>
    </source>
</evidence>
<reference evidence="1" key="1">
    <citation type="submission" date="2022-10" db="EMBL/GenBank/DDBJ databases">
        <authorList>
            <person name="Kim H.S."/>
            <person name="Kim J.-S."/>
            <person name="Suh M.K."/>
            <person name="Eom M.K."/>
            <person name="Lee J.-S."/>
        </authorList>
    </citation>
    <scope>NUCLEOTIDE SEQUENCE</scope>
    <source>
        <strain evidence="1">LIP-5</strain>
    </source>
</reference>
<keyword evidence="2" id="KW-1185">Reference proteome</keyword>
<name>A0AAE3INK7_9BACT</name>
<dbReference type="RefSeq" id="WP_263037782.1">
    <property type="nucleotide sequence ID" value="NZ_JAOTPL010000008.1"/>
</dbReference>
<gene>
    <name evidence="1" type="ORF">OD355_07190</name>
</gene>
<dbReference type="Proteomes" id="UP001209317">
    <property type="component" value="Unassembled WGS sequence"/>
</dbReference>
<organism evidence="1 2">
    <name type="scientific">Haoranjiania flava</name>
    <dbReference type="NCBI Taxonomy" id="1856322"/>
    <lineage>
        <taxon>Bacteria</taxon>
        <taxon>Pseudomonadati</taxon>
        <taxon>Bacteroidota</taxon>
        <taxon>Chitinophagia</taxon>
        <taxon>Chitinophagales</taxon>
        <taxon>Chitinophagaceae</taxon>
        <taxon>Haoranjiania</taxon>
    </lineage>
</organism>
<dbReference type="SUPFAM" id="SSF109854">
    <property type="entry name" value="DinB/YfiT-like putative metalloenzymes"/>
    <property type="match status" value="1"/>
</dbReference>
<proteinExistence type="predicted"/>
<protein>
    <submittedName>
        <fullName evidence="1">DinB family protein</fullName>
    </submittedName>
</protein>
<dbReference type="InterPro" id="IPR034660">
    <property type="entry name" value="DinB/YfiT-like"/>
</dbReference>
<evidence type="ECO:0000313" key="2">
    <source>
        <dbReference type="Proteomes" id="UP001209317"/>
    </source>
</evidence>
<sequence>MEIPKSKKLEIIIPAYRWHSQQFYNALQDITEEMALQRNDGNTNHVLWMAGNLVNDRYWAGNILGMKDTDPNAELFNAGKAIEDNKIYPSLQSLKEEWHKISPGLYERLLQVSDEELQEAYNMGLGVSFFAENKLNAIGMFIGREDYLLGQIGLMRKLLGLQGMSYKVDETLAY</sequence>
<dbReference type="AlphaFoldDB" id="A0AAE3INK7"/>
<dbReference type="EMBL" id="JAOTPL010000008">
    <property type="protein sequence ID" value="MCU7694296.1"/>
    <property type="molecule type" value="Genomic_DNA"/>
</dbReference>
<dbReference type="Gene3D" id="1.20.120.450">
    <property type="entry name" value="dinb family like domain"/>
    <property type="match status" value="1"/>
</dbReference>
<comment type="caution">
    <text evidence="1">The sequence shown here is derived from an EMBL/GenBank/DDBJ whole genome shotgun (WGS) entry which is preliminary data.</text>
</comment>